<proteinExistence type="predicted"/>
<gene>
    <name evidence="2" type="ORF">GCM10011578_017700</name>
</gene>
<sequence>MQDRTPTACAPVPRVQRGKWSVLAAAVPTESEVVVTVPGGPDGRAEGPGGDPGAAAHEIADAVERLVSLWSTAAQQAPVRLSPHQLRALWALDTAPETNLTGLADRLDIGLPTASRLCDRLEAAGMLERAPHPRRRRELRLRLTHHGRRVLDDVARRRVQALTGVLAAMEPVERSALVRGMKACFAAEGDPSSRPRRTP</sequence>
<dbReference type="InterPro" id="IPR000835">
    <property type="entry name" value="HTH_MarR-typ"/>
</dbReference>
<dbReference type="AlphaFoldDB" id="A0A917UKV8"/>
<dbReference type="InterPro" id="IPR039422">
    <property type="entry name" value="MarR/SlyA-like"/>
</dbReference>
<dbReference type="InterPro" id="IPR036388">
    <property type="entry name" value="WH-like_DNA-bd_sf"/>
</dbReference>
<dbReference type="SUPFAM" id="SSF46785">
    <property type="entry name" value="Winged helix' DNA-binding domain"/>
    <property type="match status" value="1"/>
</dbReference>
<reference evidence="2" key="2">
    <citation type="submission" date="2020-09" db="EMBL/GenBank/DDBJ databases">
        <authorList>
            <person name="Sun Q."/>
            <person name="Zhou Y."/>
        </authorList>
    </citation>
    <scope>NUCLEOTIDE SEQUENCE</scope>
    <source>
        <strain evidence="2">CGMCC 4.7110</strain>
    </source>
</reference>
<dbReference type="GO" id="GO:0006950">
    <property type="term" value="P:response to stress"/>
    <property type="evidence" value="ECO:0007669"/>
    <property type="project" value="TreeGrafter"/>
</dbReference>
<dbReference type="PANTHER" id="PTHR33164">
    <property type="entry name" value="TRANSCRIPTIONAL REGULATOR, MARR FAMILY"/>
    <property type="match status" value="1"/>
</dbReference>
<protein>
    <recommendedName>
        <fullName evidence="1">HTH marR-type domain-containing protein</fullName>
    </recommendedName>
</protein>
<dbReference type="Gene3D" id="1.10.10.10">
    <property type="entry name" value="Winged helix-like DNA-binding domain superfamily/Winged helix DNA-binding domain"/>
    <property type="match status" value="1"/>
</dbReference>
<dbReference type="GO" id="GO:0003700">
    <property type="term" value="F:DNA-binding transcription factor activity"/>
    <property type="evidence" value="ECO:0007669"/>
    <property type="project" value="InterPro"/>
</dbReference>
<dbReference type="Pfam" id="PF12802">
    <property type="entry name" value="MarR_2"/>
    <property type="match status" value="1"/>
</dbReference>
<evidence type="ECO:0000259" key="1">
    <source>
        <dbReference type="PROSITE" id="PS50995"/>
    </source>
</evidence>
<dbReference type="InterPro" id="IPR036390">
    <property type="entry name" value="WH_DNA-bd_sf"/>
</dbReference>
<organism evidence="2 3">
    <name type="scientific">Streptomyces fuscichromogenes</name>
    <dbReference type="NCBI Taxonomy" id="1324013"/>
    <lineage>
        <taxon>Bacteria</taxon>
        <taxon>Bacillati</taxon>
        <taxon>Actinomycetota</taxon>
        <taxon>Actinomycetes</taxon>
        <taxon>Kitasatosporales</taxon>
        <taxon>Streptomycetaceae</taxon>
        <taxon>Streptomyces</taxon>
    </lineage>
</organism>
<reference evidence="2" key="1">
    <citation type="journal article" date="2014" name="Int. J. Syst. Evol. Microbiol.">
        <title>Complete genome sequence of Corynebacterium casei LMG S-19264T (=DSM 44701T), isolated from a smear-ripened cheese.</title>
        <authorList>
            <consortium name="US DOE Joint Genome Institute (JGI-PGF)"/>
            <person name="Walter F."/>
            <person name="Albersmeier A."/>
            <person name="Kalinowski J."/>
            <person name="Ruckert C."/>
        </authorList>
    </citation>
    <scope>NUCLEOTIDE SEQUENCE</scope>
    <source>
        <strain evidence="2">CGMCC 4.7110</strain>
    </source>
</reference>
<dbReference type="EMBL" id="BMML01000003">
    <property type="protein sequence ID" value="GGM97415.1"/>
    <property type="molecule type" value="Genomic_DNA"/>
</dbReference>
<dbReference type="PROSITE" id="PS50995">
    <property type="entry name" value="HTH_MARR_2"/>
    <property type="match status" value="1"/>
</dbReference>
<dbReference type="SMART" id="SM00347">
    <property type="entry name" value="HTH_MARR"/>
    <property type="match status" value="1"/>
</dbReference>
<dbReference type="Proteomes" id="UP000653411">
    <property type="component" value="Unassembled WGS sequence"/>
</dbReference>
<evidence type="ECO:0000313" key="2">
    <source>
        <dbReference type="EMBL" id="GGM97415.1"/>
    </source>
</evidence>
<keyword evidence="3" id="KW-1185">Reference proteome</keyword>
<accession>A0A917UKV8</accession>
<comment type="caution">
    <text evidence="2">The sequence shown here is derived from an EMBL/GenBank/DDBJ whole genome shotgun (WGS) entry which is preliminary data.</text>
</comment>
<dbReference type="PANTHER" id="PTHR33164:SF43">
    <property type="entry name" value="HTH-TYPE TRANSCRIPTIONAL REPRESSOR YETL"/>
    <property type="match status" value="1"/>
</dbReference>
<evidence type="ECO:0000313" key="3">
    <source>
        <dbReference type="Proteomes" id="UP000653411"/>
    </source>
</evidence>
<feature type="domain" description="HTH marR-type" evidence="1">
    <location>
        <begin position="56"/>
        <end position="186"/>
    </location>
</feature>
<name>A0A917UKV8_9ACTN</name>